<dbReference type="OrthoDB" id="72630at2"/>
<dbReference type="AlphaFoldDB" id="A0A7I7YZX7"/>
<reference evidence="1 2" key="1">
    <citation type="journal article" date="2019" name="Emerg. Microbes Infect.">
        <title>Comprehensive subspecies identification of 175 nontuberculous mycobacteria species based on 7547 genomic profiles.</title>
        <authorList>
            <person name="Matsumoto Y."/>
            <person name="Kinjo T."/>
            <person name="Motooka D."/>
            <person name="Nabeya D."/>
            <person name="Jung N."/>
            <person name="Uechi K."/>
            <person name="Horii T."/>
            <person name="Iida T."/>
            <person name="Fujita J."/>
            <person name="Nakamura S."/>
        </authorList>
    </citation>
    <scope>NUCLEOTIDE SEQUENCE [LARGE SCALE GENOMIC DNA]</scope>
    <source>
        <strain evidence="1 2">JCM 14742</strain>
    </source>
</reference>
<sequence length="154" mass="17022">MSWWIARSTHTLSQHVPAEPDDVREFYVDLDNIRLVHPLIVSVQVLSRGETPDGYDQTYRVVDRIPLGPISMRITYRARLLTRADGAVATEADQWPAVRLRGAVSFEPADGGTLLVERITVAAPRPLAATTARQAVQAHATMLAGIARHFESRG</sequence>
<dbReference type="RefSeq" id="WP_085268567.1">
    <property type="nucleotide sequence ID" value="NZ_AP022614.1"/>
</dbReference>
<dbReference type="InterPro" id="IPR019587">
    <property type="entry name" value="Polyketide_cyclase/dehydratase"/>
</dbReference>
<dbReference type="InterPro" id="IPR023393">
    <property type="entry name" value="START-like_dom_sf"/>
</dbReference>
<dbReference type="SUPFAM" id="SSF55961">
    <property type="entry name" value="Bet v1-like"/>
    <property type="match status" value="1"/>
</dbReference>
<evidence type="ECO:0000313" key="1">
    <source>
        <dbReference type="EMBL" id="BBZ46453.1"/>
    </source>
</evidence>
<proteinExistence type="predicted"/>
<evidence type="ECO:0000313" key="2">
    <source>
        <dbReference type="Proteomes" id="UP000467105"/>
    </source>
</evidence>
<accession>A0A7I7YZX7</accession>
<name>A0A7I7YZX7_9MYCO</name>
<dbReference type="Gene3D" id="3.30.530.20">
    <property type="match status" value="1"/>
</dbReference>
<dbReference type="Pfam" id="PF10604">
    <property type="entry name" value="Polyketide_cyc2"/>
    <property type="match status" value="1"/>
</dbReference>
<gene>
    <name evidence="1" type="ORF">MPRM_37340</name>
</gene>
<dbReference type="EMBL" id="AP022614">
    <property type="protein sequence ID" value="BBZ46453.1"/>
    <property type="molecule type" value="Genomic_DNA"/>
</dbReference>
<dbReference type="Proteomes" id="UP000467105">
    <property type="component" value="Chromosome"/>
</dbReference>
<organism evidence="1 2">
    <name type="scientific">Mycobacterium parmense</name>
    <dbReference type="NCBI Taxonomy" id="185642"/>
    <lineage>
        <taxon>Bacteria</taxon>
        <taxon>Bacillati</taxon>
        <taxon>Actinomycetota</taxon>
        <taxon>Actinomycetes</taxon>
        <taxon>Mycobacteriales</taxon>
        <taxon>Mycobacteriaceae</taxon>
        <taxon>Mycobacterium</taxon>
        <taxon>Mycobacterium simiae complex</taxon>
    </lineage>
</organism>
<keyword evidence="2" id="KW-1185">Reference proteome</keyword>
<protein>
    <submittedName>
        <fullName evidence="1">Uncharacterized protein</fullName>
    </submittedName>
</protein>
<dbReference type="CDD" id="cd07812">
    <property type="entry name" value="SRPBCC"/>
    <property type="match status" value="1"/>
</dbReference>